<dbReference type="GeneID" id="20223715"/>
<feature type="domain" description="Endonuclease/exonuclease/phosphatase" evidence="2">
    <location>
        <begin position="68"/>
        <end position="346"/>
    </location>
</feature>
<dbReference type="KEGG" id="aaf:AURANDRAFT_62056"/>
<dbReference type="GO" id="GO:0003824">
    <property type="term" value="F:catalytic activity"/>
    <property type="evidence" value="ECO:0007669"/>
    <property type="project" value="InterPro"/>
</dbReference>
<accession>F0Y279</accession>
<dbReference type="PANTHER" id="PTHR14859:SF1">
    <property type="entry name" value="PGAP2-INTERACTING PROTEIN"/>
    <property type="match status" value="1"/>
</dbReference>
<dbReference type="OMA" id="WNRKLDY"/>
<dbReference type="EMBL" id="GL833123">
    <property type="protein sequence ID" value="EGB11116.1"/>
    <property type="molecule type" value="Genomic_DNA"/>
</dbReference>
<dbReference type="GO" id="GO:0006506">
    <property type="term" value="P:GPI anchor biosynthetic process"/>
    <property type="evidence" value="ECO:0007669"/>
    <property type="project" value="TreeGrafter"/>
</dbReference>
<reference evidence="3 4" key="1">
    <citation type="journal article" date="2011" name="Proc. Natl. Acad. Sci. U.S.A.">
        <title>Niche of harmful alga Aureococcus anophagefferens revealed through ecogenomics.</title>
        <authorList>
            <person name="Gobler C.J."/>
            <person name="Berry D.L."/>
            <person name="Dyhrman S.T."/>
            <person name="Wilhelm S.W."/>
            <person name="Salamov A."/>
            <person name="Lobanov A.V."/>
            <person name="Zhang Y."/>
            <person name="Collier J.L."/>
            <person name="Wurch L.L."/>
            <person name="Kustka A.B."/>
            <person name="Dill B.D."/>
            <person name="Shah M."/>
            <person name="VerBerkmoes N.C."/>
            <person name="Kuo A."/>
            <person name="Terry A."/>
            <person name="Pangilinan J."/>
            <person name="Lindquist E.A."/>
            <person name="Lucas S."/>
            <person name="Paulsen I.T."/>
            <person name="Hattenrath-Lehmann T.K."/>
            <person name="Talmage S.C."/>
            <person name="Walker E.A."/>
            <person name="Koch F."/>
            <person name="Burson A.M."/>
            <person name="Marcoval M.A."/>
            <person name="Tang Y.Z."/>
            <person name="Lecleir G.R."/>
            <person name="Coyne K.J."/>
            <person name="Berg G.M."/>
            <person name="Bertrand E.M."/>
            <person name="Saito M.A."/>
            <person name="Gladyshev V.N."/>
            <person name="Grigoriev I.V."/>
        </authorList>
    </citation>
    <scope>NUCLEOTIDE SEQUENCE [LARGE SCALE GENOMIC DNA]</scope>
    <source>
        <strain evidence="4">CCMP 1984</strain>
    </source>
</reference>
<dbReference type="AlphaFoldDB" id="F0Y279"/>
<dbReference type="InParanoid" id="F0Y279"/>
<dbReference type="Proteomes" id="UP000002729">
    <property type="component" value="Unassembled WGS sequence"/>
</dbReference>
<evidence type="ECO:0000313" key="4">
    <source>
        <dbReference type="Proteomes" id="UP000002729"/>
    </source>
</evidence>
<feature type="signal peptide" evidence="1">
    <location>
        <begin position="1"/>
        <end position="36"/>
    </location>
</feature>
<evidence type="ECO:0000313" key="3">
    <source>
        <dbReference type="EMBL" id="EGB11116.1"/>
    </source>
</evidence>
<evidence type="ECO:0000259" key="2">
    <source>
        <dbReference type="Pfam" id="PF03372"/>
    </source>
</evidence>
<dbReference type="InterPro" id="IPR005135">
    <property type="entry name" value="Endo/exonuclease/phosphatase"/>
</dbReference>
<gene>
    <name evidence="3" type="ORF">AURANDRAFT_62056</name>
</gene>
<dbReference type="InterPro" id="IPR051916">
    <property type="entry name" value="GPI-anchor_lipid_remodeler"/>
</dbReference>
<evidence type="ECO:0000256" key="1">
    <source>
        <dbReference type="SAM" id="SignalP"/>
    </source>
</evidence>
<proteinExistence type="predicted"/>
<dbReference type="GO" id="GO:0016020">
    <property type="term" value="C:membrane"/>
    <property type="evidence" value="ECO:0007669"/>
    <property type="project" value="GOC"/>
</dbReference>
<dbReference type="RefSeq" id="XP_009034665.1">
    <property type="nucleotide sequence ID" value="XM_009036417.1"/>
</dbReference>
<dbReference type="PANTHER" id="PTHR14859">
    <property type="entry name" value="CALCOFLUOR WHITE HYPERSENSITIVE PROTEIN PRECURSOR"/>
    <property type="match status" value="1"/>
</dbReference>
<protein>
    <recommendedName>
        <fullName evidence="2">Endonuclease/exonuclease/phosphatase domain-containing protein</fullName>
    </recommendedName>
</protein>
<keyword evidence="1" id="KW-0732">Signal</keyword>
<feature type="chain" id="PRO_5003262631" description="Endonuclease/exonuclease/phosphatase domain-containing protein" evidence="1">
    <location>
        <begin position="37"/>
        <end position="446"/>
    </location>
</feature>
<organism evidence="4">
    <name type="scientific">Aureococcus anophagefferens</name>
    <name type="common">Harmful bloom alga</name>
    <dbReference type="NCBI Taxonomy" id="44056"/>
    <lineage>
        <taxon>Eukaryota</taxon>
        <taxon>Sar</taxon>
        <taxon>Stramenopiles</taxon>
        <taxon>Ochrophyta</taxon>
        <taxon>Pelagophyceae</taxon>
        <taxon>Pelagomonadales</taxon>
        <taxon>Pelagomonadaceae</taxon>
        <taxon>Aureococcus</taxon>
    </lineage>
</organism>
<dbReference type="InterPro" id="IPR036691">
    <property type="entry name" value="Endo/exonu/phosph_ase_sf"/>
</dbReference>
<name>F0Y279_AURAN</name>
<dbReference type="OrthoDB" id="200415at2759"/>
<keyword evidence="4" id="KW-1185">Reference proteome</keyword>
<sequence length="446" mass="48419">MRSAMRAMRITLRALAAALLLASTATSLSLRPLARAAKVLGKTKPCGLVNAPGAPTYDASKPLKVVVWNIQYGAGIRQHFFYDGGDAVSTPRHEVEFHTEAIGDALAALAPDVVLLQEVDRRSARTHRIDELAVVGEKLAAVGLVNRASAAYWRVPYVPHPKHDHVGRIGMHLATFSRYALGGATRYQLPLLKESRLRRLFNLRRAVLATPLAGDSAVTLLNTHLSAFSFGDGTVERQVAALRETILPRQTRNWLLAGDFNSLTPYEAAATLSKDEAALYPEDETPVAPLYASTVPLWASPEDRIDTYKPWTSPAPDRTIDHAFASPGAAFSDAKVERTDGYLSDHQPVSLTVTWTLLALAPVARALVELPPIDEGGGEGYVDGRKPLRYVEDPDAEVARSMSRRLLPALACAWAAAAYVAYRAFRSNSWLSVAGVAGIAWLFLKA</sequence>
<dbReference type="Gene3D" id="3.60.10.10">
    <property type="entry name" value="Endonuclease/exonuclease/phosphatase"/>
    <property type="match status" value="1"/>
</dbReference>
<dbReference type="SUPFAM" id="SSF56219">
    <property type="entry name" value="DNase I-like"/>
    <property type="match status" value="1"/>
</dbReference>
<dbReference type="Pfam" id="PF03372">
    <property type="entry name" value="Exo_endo_phos"/>
    <property type="match status" value="1"/>
</dbReference>